<feature type="compositionally biased region" description="Basic and acidic residues" evidence="2">
    <location>
        <begin position="1019"/>
        <end position="1042"/>
    </location>
</feature>
<evidence type="ECO:0000256" key="1">
    <source>
        <dbReference type="SAM" id="Coils"/>
    </source>
</evidence>
<evidence type="ECO:0000313" key="3">
    <source>
        <dbReference type="EMBL" id="RDB18214.1"/>
    </source>
</evidence>
<keyword evidence="1" id="KW-0175">Coiled coil</keyword>
<evidence type="ECO:0000256" key="2">
    <source>
        <dbReference type="SAM" id="MobiDB-lite"/>
    </source>
</evidence>
<feature type="compositionally biased region" description="Polar residues" evidence="2">
    <location>
        <begin position="1180"/>
        <end position="1204"/>
    </location>
</feature>
<feature type="compositionally biased region" description="Polar residues" evidence="2">
    <location>
        <begin position="468"/>
        <end position="493"/>
    </location>
</feature>
<feature type="region of interest" description="Disordered" evidence="2">
    <location>
        <begin position="819"/>
        <end position="840"/>
    </location>
</feature>
<dbReference type="InParanoid" id="A0A369JFL6"/>
<feature type="region of interest" description="Disordered" evidence="2">
    <location>
        <begin position="566"/>
        <end position="751"/>
    </location>
</feature>
<sequence length="1237" mass="130202">MASSQHSPVPARSAFPSSIPSARRTSTSAIPITSSSPNTSTAASSPHAPTSIPSFRALRSLLPFRPHKPTTPISSTVAPTPHVASRSPFAHFGTVRRSMQRERMASLSLHISPVISIDRSTERLQSEEEPPLIRRSVSCSKLDKPLPGKPGERVGEGDSNEFHDGDDTVVFTGQRAPMLRMPSPGPPISADLSTILEADTSGISKHIPSASESSRAPSPSPSPFAPGTPADACTPPDTDTSALDLSTTHLTMQVLDAIMAEDSHTARQWLNADKAVIVDEADEVKDSRDAGPNGTFNLSSLEPDLAALLSPIRLSSSSHTSKSSNPHLNSKSSANGLLNTKNLTITPYPPPSTLPPSQTKLKQPIDFTKLSPASPHFPPSPSSPSHEFTPGGSVSSGSMKALSRSRLPRQSTSSLPRLKSQHQPSASLSISGSGTQASGMDEFGKTQHGPLPSPLASSTSASHLKANPSPTSSTSRRLVSQPLLSSSTGSGSNAKALFGNGTSSPKFATPFTRSTSTSGTTTLTTPTTSTNASTSALLPSPSLTPPSTSATASVSEWGETIKLNVESASPSRHGTPPIPPRASFDTLPLALSRGGSARGSTREGGSLDYQRPLMMDDLTVSPSRHGSDYTYGSPSVSASPSAYETPARPSLDTALAGGRPPLHPDPQVQAHLHTSSTRTRKRSMSVQERFARVLGGSAREREHRGDEFVAGTTSEFGEADRRPSSSLSGRGGAYARSTSGIGAGPPMTEWLGPRTVKAFRAAGLLDGERDMHSSSGSGNGSVLGRFASLRNTPPSGGGTASEYGYGGYGGGGSGRAPSRMAFSEAGSGSTFAGGSVSRRGSGSGSALYSYGLMESPTFTVSSGSRDRGERERDTPRSASTAPTSVSGSSFAFMGRERERSDQELAELKAKHTLETGALLSALSDSQRTVRVLREEVGELRERLERLGRVEMENETLREVVGGLKGEVRELRGSFVGSAGVGAGVSGKGNGRFGTWNHMHLPGRRSGLSMPLYVDEDEERDRNDGVGWGTRERQDGPAPELHKSRTSNYVFNSGIAGKRGVQHEERRHLVPQHHDDLDLDDPLSGPLSSSTPAAVSKIAHARRRRPSTTSSIFPVPPPNMTMLLHDHEHEDDDDDDDTDGSFTMNMNSKRFTGTKSASGAHSNGAASTGGRGTSASGHAHTSSVKSISPTTASFSMSMATGSPSSLFLKPEHEVHLGDMESLDLGRRRSEDEDDEWGE</sequence>
<feature type="compositionally biased region" description="Polar residues" evidence="2">
    <location>
        <begin position="876"/>
        <end position="889"/>
    </location>
</feature>
<feature type="region of interest" description="Disordered" evidence="2">
    <location>
        <begin position="1016"/>
        <end position="1045"/>
    </location>
</feature>
<name>A0A369JFL6_HYPMA</name>
<dbReference type="AlphaFoldDB" id="A0A369JFL6"/>
<feature type="compositionally biased region" description="Basic and acidic residues" evidence="2">
    <location>
        <begin position="1208"/>
        <end position="1229"/>
    </location>
</feature>
<comment type="caution">
    <text evidence="3">The sequence shown here is derived from an EMBL/GenBank/DDBJ whole genome shotgun (WGS) entry which is preliminary data.</text>
</comment>
<proteinExistence type="predicted"/>
<keyword evidence="4" id="KW-1185">Reference proteome</keyword>
<accession>A0A369JFL6</accession>
<feature type="region of interest" description="Disordered" evidence="2">
    <location>
        <begin position="1073"/>
        <end position="1237"/>
    </location>
</feature>
<feature type="compositionally biased region" description="Basic and acidic residues" evidence="2">
    <location>
        <begin position="141"/>
        <end position="166"/>
    </location>
</feature>
<feature type="region of interest" description="Disordered" evidence="2">
    <location>
        <begin position="340"/>
        <end position="551"/>
    </location>
</feature>
<dbReference type="EMBL" id="LUEZ02000106">
    <property type="protein sequence ID" value="RDB18214.1"/>
    <property type="molecule type" value="Genomic_DNA"/>
</dbReference>
<feature type="compositionally biased region" description="Low complexity" evidence="2">
    <location>
        <begin position="1155"/>
        <end position="1165"/>
    </location>
</feature>
<feature type="region of interest" description="Disordered" evidence="2">
    <location>
        <begin position="858"/>
        <end position="902"/>
    </location>
</feature>
<feature type="region of interest" description="Disordered" evidence="2">
    <location>
        <begin position="120"/>
        <end position="168"/>
    </location>
</feature>
<feature type="compositionally biased region" description="Low complexity" evidence="2">
    <location>
        <begin position="208"/>
        <end position="217"/>
    </location>
</feature>
<feature type="compositionally biased region" description="Polar residues" evidence="2">
    <location>
        <begin position="325"/>
        <end position="335"/>
    </location>
</feature>
<feature type="region of interest" description="Disordered" evidence="2">
    <location>
        <begin position="768"/>
        <end position="803"/>
    </location>
</feature>
<dbReference type="STRING" id="39966.A0A369JFL6"/>
<feature type="region of interest" description="Disordered" evidence="2">
    <location>
        <begin position="205"/>
        <end position="243"/>
    </location>
</feature>
<dbReference type="OrthoDB" id="3216045at2759"/>
<organism evidence="3 4">
    <name type="scientific">Hypsizygus marmoreus</name>
    <name type="common">White beech mushroom</name>
    <name type="synonym">Agaricus marmoreus</name>
    <dbReference type="NCBI Taxonomy" id="39966"/>
    <lineage>
        <taxon>Eukaryota</taxon>
        <taxon>Fungi</taxon>
        <taxon>Dikarya</taxon>
        <taxon>Basidiomycota</taxon>
        <taxon>Agaricomycotina</taxon>
        <taxon>Agaricomycetes</taxon>
        <taxon>Agaricomycetidae</taxon>
        <taxon>Agaricales</taxon>
        <taxon>Tricholomatineae</taxon>
        <taxon>Lyophyllaceae</taxon>
        <taxon>Hypsizygus</taxon>
    </lineage>
</organism>
<feature type="compositionally biased region" description="Polar residues" evidence="2">
    <location>
        <begin position="1139"/>
        <end position="1154"/>
    </location>
</feature>
<evidence type="ECO:0000313" key="4">
    <source>
        <dbReference type="Proteomes" id="UP000076154"/>
    </source>
</evidence>
<feature type="compositionally biased region" description="Polar residues" evidence="2">
    <location>
        <begin position="408"/>
        <end position="438"/>
    </location>
</feature>
<feature type="region of interest" description="Disordered" evidence="2">
    <location>
        <begin position="1"/>
        <end position="54"/>
    </location>
</feature>
<dbReference type="Proteomes" id="UP000076154">
    <property type="component" value="Unassembled WGS sequence"/>
</dbReference>
<feature type="compositionally biased region" description="Basic and acidic residues" evidence="2">
    <location>
        <begin position="698"/>
        <end position="707"/>
    </location>
</feature>
<gene>
    <name evidence="3" type="ORF">Hypma_000455</name>
</gene>
<feature type="compositionally biased region" description="Acidic residues" evidence="2">
    <location>
        <begin position="1128"/>
        <end position="1138"/>
    </location>
</feature>
<reference evidence="3" key="1">
    <citation type="submission" date="2018-04" db="EMBL/GenBank/DDBJ databases">
        <title>Whole genome sequencing of Hypsizygus marmoreus.</title>
        <authorList>
            <person name="Choi I.-G."/>
            <person name="Min B."/>
            <person name="Kim J.-G."/>
            <person name="Kim S."/>
            <person name="Oh Y.-L."/>
            <person name="Kong W.-S."/>
            <person name="Park H."/>
            <person name="Jeong J."/>
            <person name="Song E.-S."/>
        </authorList>
    </citation>
    <scope>NUCLEOTIDE SEQUENCE [LARGE SCALE GENOMIC DNA]</scope>
    <source>
        <strain evidence="3">51987-8</strain>
    </source>
</reference>
<feature type="compositionally biased region" description="Polar residues" evidence="2">
    <location>
        <begin position="620"/>
        <end position="642"/>
    </location>
</feature>
<feature type="coiled-coil region" evidence="1">
    <location>
        <begin position="922"/>
        <end position="949"/>
    </location>
</feature>
<feature type="compositionally biased region" description="Low complexity" evidence="2">
    <location>
        <begin position="509"/>
        <end position="551"/>
    </location>
</feature>
<protein>
    <submittedName>
        <fullName evidence="3">Uncharacterized protein</fullName>
    </submittedName>
</protein>
<feature type="compositionally biased region" description="Basic and acidic residues" evidence="2">
    <location>
        <begin position="864"/>
        <end position="875"/>
    </location>
</feature>
<feature type="region of interest" description="Disordered" evidence="2">
    <location>
        <begin position="316"/>
        <end position="335"/>
    </location>
</feature>
<feature type="compositionally biased region" description="Polar residues" evidence="2">
    <location>
        <begin position="15"/>
        <end position="24"/>
    </location>
</feature>
<feature type="compositionally biased region" description="Low complexity" evidence="2">
    <location>
        <begin position="25"/>
        <end position="54"/>
    </location>
</feature>